<name>A0ACC0TQ40_9AGAM</name>
<sequence>MVHAGMGMATRTSPCGGSAPAYEERGEVPLLGRGTAVTVAGLVTATLGTVWDELVQTEQMMPRLAERRVQSEWSDGTVKGQQGHSCDKAAYQAAHDTTAWIRIRGQLGIRRPRRANEGALQQDALHVGDGDSVDAGSSAEDEVSLHGYAVANARHVDGCVDGRGGEWLWAQQTGTQTYNCKAVVQRGQRAPLRHRTRTECGLMAGSGRQGRVPGLIRAERDGSLKMSGVAARVLMIAVAVDVEMLKESNGNCLGKASLGKNVGMAAKIIRAREIFERKKKDELSEVDGMPDVEPCWMDECTYEEYDKGQQSAKGGHDPSPRGRVALGTRPIAIPLLCTSLFPIYPAVAVPWKAFSQASIPDLPIWIRASFCKVKLTLERETEEMSIPWKRERWSDVNGEAEYGNKNRGAHYWIIGPKVLEIICMKECRKLVGIRYRLVWR</sequence>
<dbReference type="EMBL" id="JAGFNK010001636">
    <property type="protein sequence ID" value="KAI9429944.1"/>
    <property type="molecule type" value="Genomic_DNA"/>
</dbReference>
<accession>A0ACC0TQ40</accession>
<keyword evidence="2" id="KW-1185">Reference proteome</keyword>
<organism evidence="1 2">
    <name type="scientific">Russula earlei</name>
    <dbReference type="NCBI Taxonomy" id="71964"/>
    <lineage>
        <taxon>Eukaryota</taxon>
        <taxon>Fungi</taxon>
        <taxon>Dikarya</taxon>
        <taxon>Basidiomycota</taxon>
        <taxon>Agaricomycotina</taxon>
        <taxon>Agaricomycetes</taxon>
        <taxon>Russulales</taxon>
        <taxon>Russulaceae</taxon>
        <taxon>Russula</taxon>
    </lineage>
</organism>
<gene>
    <name evidence="1" type="ORF">F5148DRAFT_1155215</name>
</gene>
<reference evidence="1" key="1">
    <citation type="submission" date="2021-03" db="EMBL/GenBank/DDBJ databases">
        <title>Evolutionary priming and transition to the ectomycorrhizal habit in an iconic lineage of mushroom-forming fungi: is preadaptation a requirement?</title>
        <authorList>
            <consortium name="DOE Joint Genome Institute"/>
            <person name="Looney B.P."/>
            <person name="Miyauchi S."/>
            <person name="Morin E."/>
            <person name="Drula E."/>
            <person name="Courty P.E."/>
            <person name="Chicoki N."/>
            <person name="Fauchery L."/>
            <person name="Kohler A."/>
            <person name="Kuo A."/>
            <person name="LaButti K."/>
            <person name="Pangilinan J."/>
            <person name="Lipzen A."/>
            <person name="Riley R."/>
            <person name="Andreopoulos W."/>
            <person name="He G."/>
            <person name="Johnson J."/>
            <person name="Barry K.W."/>
            <person name="Grigoriev I.V."/>
            <person name="Nagy L."/>
            <person name="Hibbett D."/>
            <person name="Henrissat B."/>
            <person name="Matheny P.B."/>
            <person name="Labbe J."/>
            <person name="Martin A.F."/>
        </authorList>
    </citation>
    <scope>NUCLEOTIDE SEQUENCE</scope>
    <source>
        <strain evidence="1">BPL698</strain>
    </source>
</reference>
<proteinExistence type="predicted"/>
<protein>
    <submittedName>
        <fullName evidence="1">Uncharacterized protein</fullName>
    </submittedName>
</protein>
<dbReference type="Proteomes" id="UP001207468">
    <property type="component" value="Unassembled WGS sequence"/>
</dbReference>
<comment type="caution">
    <text evidence="1">The sequence shown here is derived from an EMBL/GenBank/DDBJ whole genome shotgun (WGS) entry which is preliminary data.</text>
</comment>
<evidence type="ECO:0000313" key="2">
    <source>
        <dbReference type="Proteomes" id="UP001207468"/>
    </source>
</evidence>
<evidence type="ECO:0000313" key="1">
    <source>
        <dbReference type="EMBL" id="KAI9429944.1"/>
    </source>
</evidence>